<dbReference type="InterPro" id="IPR036895">
    <property type="entry name" value="Uracil-DNA_glycosylase-like_sf"/>
</dbReference>
<dbReference type="NCBIfam" id="TIGR00628">
    <property type="entry name" value="ung"/>
    <property type="match status" value="1"/>
</dbReference>
<comment type="similarity">
    <text evidence="1">Belongs to the uracil-DNA glycosylase (UDG) superfamily. UNG family.</text>
</comment>
<keyword evidence="2" id="KW-0227">DNA damage</keyword>
<dbReference type="SMART" id="SM00986">
    <property type="entry name" value="UDG"/>
    <property type="match status" value="1"/>
</dbReference>
<dbReference type="AlphaFoldDB" id="A0A645G5K8"/>
<evidence type="ECO:0000256" key="1">
    <source>
        <dbReference type="ARBA" id="ARBA00008184"/>
    </source>
</evidence>
<dbReference type="InterPro" id="IPR018085">
    <property type="entry name" value="Ura-DNA_Glyclase_AS"/>
</dbReference>
<protein>
    <submittedName>
        <fullName evidence="6">Uracil-DNA glycosylase</fullName>
        <ecNumber evidence="6">3.2.2.27</ecNumber>
    </submittedName>
</protein>
<name>A0A645G5K8_9ZZZZ</name>
<dbReference type="HAMAP" id="MF_00148">
    <property type="entry name" value="UDG"/>
    <property type="match status" value="1"/>
</dbReference>
<keyword evidence="6" id="KW-0326">Glycosidase</keyword>
<dbReference type="Pfam" id="PF03167">
    <property type="entry name" value="UDG"/>
    <property type="match status" value="1"/>
</dbReference>
<evidence type="ECO:0000259" key="5">
    <source>
        <dbReference type="SMART" id="SM00986"/>
    </source>
</evidence>
<keyword evidence="4" id="KW-0234">DNA repair</keyword>
<dbReference type="InterPro" id="IPR002043">
    <property type="entry name" value="UDG_fam1"/>
</dbReference>
<evidence type="ECO:0000313" key="6">
    <source>
        <dbReference type="EMBL" id="MPN22197.1"/>
    </source>
</evidence>
<dbReference type="PANTHER" id="PTHR11264:SF0">
    <property type="entry name" value="URACIL-DNA GLYCOSYLASE"/>
    <property type="match status" value="1"/>
</dbReference>
<dbReference type="GO" id="GO:0004844">
    <property type="term" value="F:uracil DNA N-glycosylase activity"/>
    <property type="evidence" value="ECO:0007669"/>
    <property type="project" value="UniProtKB-EC"/>
</dbReference>
<dbReference type="EC" id="3.2.2.27" evidence="6"/>
<reference evidence="6" key="1">
    <citation type="submission" date="2019-08" db="EMBL/GenBank/DDBJ databases">
        <authorList>
            <person name="Kucharzyk K."/>
            <person name="Murdoch R.W."/>
            <person name="Higgins S."/>
            <person name="Loffler F."/>
        </authorList>
    </citation>
    <scope>NUCLEOTIDE SEQUENCE</scope>
</reference>
<organism evidence="6">
    <name type="scientific">bioreactor metagenome</name>
    <dbReference type="NCBI Taxonomy" id="1076179"/>
    <lineage>
        <taxon>unclassified sequences</taxon>
        <taxon>metagenomes</taxon>
        <taxon>ecological metagenomes</taxon>
    </lineage>
</organism>
<dbReference type="CDD" id="cd10027">
    <property type="entry name" value="UDG-F1-like"/>
    <property type="match status" value="1"/>
</dbReference>
<evidence type="ECO:0000256" key="2">
    <source>
        <dbReference type="ARBA" id="ARBA00022763"/>
    </source>
</evidence>
<sequence length="218" mass="24055">MEQLPRAWREFLGGELDSAGLDAILDRVTAERAAGAQVFPPEGRLFHAFELTPPERVRAVLLGQDPYHDDGQAEGLAFSVPAGVKFPPSLRNIFKEYAADLGRPVPGSGSLRNWAAGGVLLLNSVLSVRAHEAGSHRKFGWEHFTDSVIRALNRKNEPVAFLLWGNFALAKRPLIDETRHAVLPNVHPSPLSAHRGFFGSRPFSQAERTLPGWTWPEL</sequence>
<dbReference type="InterPro" id="IPR005122">
    <property type="entry name" value="Uracil-DNA_glycosylase-like"/>
</dbReference>
<dbReference type="NCBIfam" id="NF003589">
    <property type="entry name" value="PRK05254.1-2"/>
    <property type="match status" value="1"/>
</dbReference>
<dbReference type="Gene3D" id="3.40.470.10">
    <property type="entry name" value="Uracil-DNA glycosylase-like domain"/>
    <property type="match status" value="1"/>
</dbReference>
<evidence type="ECO:0000256" key="4">
    <source>
        <dbReference type="ARBA" id="ARBA00023204"/>
    </source>
</evidence>
<dbReference type="EMBL" id="VSSQ01070373">
    <property type="protein sequence ID" value="MPN22197.1"/>
    <property type="molecule type" value="Genomic_DNA"/>
</dbReference>
<keyword evidence="3 6" id="KW-0378">Hydrolase</keyword>
<comment type="caution">
    <text evidence="6">The sequence shown here is derived from an EMBL/GenBank/DDBJ whole genome shotgun (WGS) entry which is preliminary data.</text>
</comment>
<dbReference type="SUPFAM" id="SSF52141">
    <property type="entry name" value="Uracil-DNA glycosylase-like"/>
    <property type="match status" value="1"/>
</dbReference>
<accession>A0A645G5K8</accession>
<dbReference type="NCBIfam" id="NF003588">
    <property type="entry name" value="PRK05254.1-1"/>
    <property type="match status" value="1"/>
</dbReference>
<feature type="domain" description="Uracil-DNA glycosylase-like" evidence="5">
    <location>
        <begin position="50"/>
        <end position="210"/>
    </location>
</feature>
<gene>
    <name evidence="6" type="primary">ung_23</name>
    <name evidence="6" type="ORF">SDC9_169580</name>
</gene>
<dbReference type="SMART" id="SM00987">
    <property type="entry name" value="UreE_C"/>
    <property type="match status" value="1"/>
</dbReference>
<evidence type="ECO:0000256" key="3">
    <source>
        <dbReference type="ARBA" id="ARBA00022801"/>
    </source>
</evidence>
<dbReference type="GO" id="GO:0097510">
    <property type="term" value="P:base-excision repair, AP site formation via deaminated base removal"/>
    <property type="evidence" value="ECO:0007669"/>
    <property type="project" value="TreeGrafter"/>
</dbReference>
<dbReference type="PROSITE" id="PS00130">
    <property type="entry name" value="U_DNA_GLYCOSYLASE"/>
    <property type="match status" value="1"/>
</dbReference>
<dbReference type="NCBIfam" id="NF003591">
    <property type="entry name" value="PRK05254.1-4"/>
    <property type="match status" value="1"/>
</dbReference>
<dbReference type="PANTHER" id="PTHR11264">
    <property type="entry name" value="URACIL-DNA GLYCOSYLASE"/>
    <property type="match status" value="1"/>
</dbReference>
<dbReference type="NCBIfam" id="NF003592">
    <property type="entry name" value="PRK05254.1-5"/>
    <property type="match status" value="1"/>
</dbReference>
<proteinExistence type="inferred from homology"/>